<evidence type="ECO:0000313" key="2">
    <source>
        <dbReference type="Proteomes" id="UP000199420"/>
    </source>
</evidence>
<gene>
    <name evidence="1" type="ORF">SAMN04487997_0201</name>
</gene>
<organism evidence="1 2">
    <name type="scientific">Frateuria terrea</name>
    <dbReference type="NCBI Taxonomy" id="529704"/>
    <lineage>
        <taxon>Bacteria</taxon>
        <taxon>Pseudomonadati</taxon>
        <taxon>Pseudomonadota</taxon>
        <taxon>Gammaproteobacteria</taxon>
        <taxon>Lysobacterales</taxon>
        <taxon>Rhodanobacteraceae</taxon>
        <taxon>Frateuria</taxon>
    </lineage>
</organism>
<reference evidence="1 2" key="1">
    <citation type="submission" date="2016-10" db="EMBL/GenBank/DDBJ databases">
        <authorList>
            <person name="de Groot N.N."/>
        </authorList>
    </citation>
    <scope>NUCLEOTIDE SEQUENCE [LARGE SCALE GENOMIC DNA]</scope>
    <source>
        <strain evidence="1 2">DSM 26515</strain>
    </source>
</reference>
<dbReference type="AlphaFoldDB" id="A0A1H6ZPZ7"/>
<protein>
    <submittedName>
        <fullName evidence="1">Uncharacterized protein</fullName>
    </submittedName>
</protein>
<dbReference type="OrthoDB" id="9959779at2"/>
<dbReference type="EMBL" id="FNYC01000012">
    <property type="protein sequence ID" value="SEJ55509.1"/>
    <property type="molecule type" value="Genomic_DNA"/>
</dbReference>
<dbReference type="STRING" id="529704.SAMN02927913_2188"/>
<dbReference type="RefSeq" id="WP_091336805.1">
    <property type="nucleotide sequence ID" value="NZ_FNYC01000012.1"/>
</dbReference>
<sequence>MTYSAPERSAERALARRQLAKVYRMGGCGACQHRLTNWGGCQYDRTFPRCMSTPGKQFELDHSKLEK</sequence>
<dbReference type="Proteomes" id="UP000199420">
    <property type="component" value="Unassembled WGS sequence"/>
</dbReference>
<name>A0A1H6ZPZ7_9GAMM</name>
<evidence type="ECO:0000313" key="1">
    <source>
        <dbReference type="EMBL" id="SEJ55509.1"/>
    </source>
</evidence>
<keyword evidence="2" id="KW-1185">Reference proteome</keyword>
<proteinExistence type="predicted"/>
<accession>A0A1H6ZPZ7</accession>